<dbReference type="InterPro" id="IPR039008">
    <property type="entry name" value="IF_rod_dom"/>
</dbReference>
<dbReference type="PANTHER" id="PTHR47051">
    <property type="entry name" value="NESTIN"/>
    <property type="match status" value="1"/>
</dbReference>
<sequence length="346" mass="40038">MFAEPSLLGAFEKHLMLNLNQRLETYLSQVQLLEEENTLLTKEVQALRRSNHGASTRRKGLEEELQQARLEVDAAWRDRVHTELEVGRLTEELQVMDLQRQREAQAQVKAETVLEQSRKQLGEEQRAQIWLRGKINQLEQEKRLLLHTHQEDVACLEATLAQSRTTKPTTLVQRGNQIPNLLQLGQEYSQSSTRAWQEAAQAYEFQLAQLQESLNQSRSHLIQVGQEKSESHLKVQALEKEISSAQELRWHLEKSVAQQRDIHSHEIQQLQVSGLEAEKEDLHQQISHLLCENRGLLKLKMSLGLEVATYRYTSKIISRLILAQLVTTFQAQDVKYNKRILKLQCP</sequence>
<feature type="domain" description="IF rod" evidence="4">
    <location>
        <begin position="11"/>
        <end position="315"/>
    </location>
</feature>
<dbReference type="GO" id="GO:0019215">
    <property type="term" value="F:intermediate filament binding"/>
    <property type="evidence" value="ECO:0007669"/>
    <property type="project" value="InterPro"/>
</dbReference>
<name>A0A3Q3N6Y7_9TELE</name>
<evidence type="ECO:0000313" key="5">
    <source>
        <dbReference type="Ensembl" id="ENSMAMP00000028029.2"/>
    </source>
</evidence>
<dbReference type="SUPFAM" id="SSF64593">
    <property type="entry name" value="Intermediate filament protein, coiled coil region"/>
    <property type="match status" value="2"/>
</dbReference>
<evidence type="ECO:0000256" key="1">
    <source>
        <dbReference type="ARBA" id="ARBA00022754"/>
    </source>
</evidence>
<dbReference type="Gene3D" id="1.20.5.170">
    <property type="match status" value="1"/>
</dbReference>
<reference evidence="5" key="1">
    <citation type="submission" date="2025-08" db="UniProtKB">
        <authorList>
            <consortium name="Ensembl"/>
        </authorList>
    </citation>
    <scope>IDENTIFICATION</scope>
</reference>
<evidence type="ECO:0000256" key="2">
    <source>
        <dbReference type="ARBA" id="ARBA00023054"/>
    </source>
</evidence>
<dbReference type="SMART" id="SM01391">
    <property type="entry name" value="Filament"/>
    <property type="match status" value="1"/>
</dbReference>
<evidence type="ECO:0000313" key="6">
    <source>
        <dbReference type="Proteomes" id="UP000261640"/>
    </source>
</evidence>
<dbReference type="GO" id="GO:0030844">
    <property type="term" value="P:positive regulation of intermediate filament depolymerization"/>
    <property type="evidence" value="ECO:0007669"/>
    <property type="project" value="TreeGrafter"/>
</dbReference>
<dbReference type="Proteomes" id="UP000261640">
    <property type="component" value="Unplaced"/>
</dbReference>
<dbReference type="AlphaFoldDB" id="A0A3Q3N6Y7"/>
<dbReference type="Ensembl" id="ENSMAMT00000028755.2">
    <property type="protein sequence ID" value="ENSMAMP00000028029.2"/>
    <property type="gene ID" value="ENSMAMG00000018855.2"/>
</dbReference>
<proteinExistence type="predicted"/>
<dbReference type="GeneTree" id="ENSGT00940000169377"/>
<dbReference type="InterPro" id="IPR031211">
    <property type="entry name" value="Nestin"/>
</dbReference>
<dbReference type="GO" id="GO:0005882">
    <property type="term" value="C:intermediate filament"/>
    <property type="evidence" value="ECO:0007669"/>
    <property type="project" value="UniProtKB-KW"/>
</dbReference>
<feature type="coiled-coil region" evidence="3">
    <location>
        <begin position="16"/>
        <end position="78"/>
    </location>
</feature>
<dbReference type="InParanoid" id="A0A3Q3N6Y7"/>
<dbReference type="Pfam" id="PF00038">
    <property type="entry name" value="Filament"/>
    <property type="match status" value="1"/>
</dbReference>
<dbReference type="GO" id="GO:0031730">
    <property type="term" value="F:CCR5 chemokine receptor binding"/>
    <property type="evidence" value="ECO:0007669"/>
    <property type="project" value="TreeGrafter"/>
</dbReference>
<reference evidence="5" key="2">
    <citation type="submission" date="2025-09" db="UniProtKB">
        <authorList>
            <consortium name="Ensembl"/>
        </authorList>
    </citation>
    <scope>IDENTIFICATION</scope>
</reference>
<organism evidence="5 6">
    <name type="scientific">Mastacembelus armatus</name>
    <name type="common">zig-zag eel</name>
    <dbReference type="NCBI Taxonomy" id="205130"/>
    <lineage>
        <taxon>Eukaryota</taxon>
        <taxon>Metazoa</taxon>
        <taxon>Chordata</taxon>
        <taxon>Craniata</taxon>
        <taxon>Vertebrata</taxon>
        <taxon>Euteleostomi</taxon>
        <taxon>Actinopterygii</taxon>
        <taxon>Neopterygii</taxon>
        <taxon>Teleostei</taxon>
        <taxon>Neoteleostei</taxon>
        <taxon>Acanthomorphata</taxon>
        <taxon>Anabantaria</taxon>
        <taxon>Synbranchiformes</taxon>
        <taxon>Mastacembelidae</taxon>
        <taxon>Mastacembelus</taxon>
    </lineage>
</organism>
<keyword evidence="2 3" id="KW-0175">Coiled coil</keyword>
<protein>
    <recommendedName>
        <fullName evidence="4">IF rod domain-containing protein</fullName>
    </recommendedName>
</protein>
<dbReference type="Gene3D" id="1.20.5.1160">
    <property type="entry name" value="Vasodilator-stimulated phosphoprotein"/>
    <property type="match status" value="1"/>
</dbReference>
<evidence type="ECO:0000259" key="4">
    <source>
        <dbReference type="SMART" id="SM01391"/>
    </source>
</evidence>
<dbReference type="STRING" id="205130.ENSMAMP00000028029"/>
<evidence type="ECO:0000256" key="3">
    <source>
        <dbReference type="SAM" id="Coils"/>
    </source>
</evidence>
<keyword evidence="1" id="KW-0403">Intermediate filament</keyword>
<keyword evidence="6" id="KW-1185">Reference proteome</keyword>
<feature type="coiled-coil region" evidence="3">
    <location>
        <begin position="235"/>
        <end position="292"/>
    </location>
</feature>
<accession>A0A3Q3N6Y7</accession>
<dbReference type="PANTHER" id="PTHR47051:SF1">
    <property type="entry name" value="NESTIN"/>
    <property type="match status" value="1"/>
</dbReference>